<protein>
    <submittedName>
        <fullName evidence="1">Uncharacterized protein</fullName>
    </submittedName>
</protein>
<gene>
    <name evidence="1" type="ORF">M9H77_11437</name>
</gene>
<sequence>MEEPLTLSAEDSLENAQNHGKQETLSAKDLVEKSQESELTKALSSESVKKVPKGVKPNGSMMPKGNASTGIVKKKAEVKSGLSCNLTGTRSTLTKSTVSSASRSSGSIPVIRRNSTGGLHEKQPTSLTKGQDSSVSTVAGKRSGSSALDPVRRSLPEIRRSSLPPASTKTATRSGISEVRNSVPVSPVARATRTSSSSDASKQDFSKRSSTRPSPTSVSSIKRVPSTSLDSTGSSSSLRKSVAKVSSPSSRSPSVSSGSKTGSLSTSMDRSSNLSGRKKVGTPESRDSRFIMLPQVEIKAGDDVRLDLRGHRIRSLNNSGLNLSPNLEFVYLRDNLLSALDGIEILKRVKVLDLSFNDFKGPGFEPLGNCKALQQLYLAGNQITSLISLPELPNLEFLSVAQNKLKSLAMASQPRLQVLAASKNKISTLKGFPHLPVLEHLRVEENPILKMPYVEAASILLIGPTLKKFNDRDLSRDAIALAKRYPMHTALCIRGGWEFCRPDQAKDSTFQFLLELWKEQLPPGYLLKEALIEKPFEEDACRCHFDFVKDENSSSDSDLVFKYQWFIGEKALANFTVIPDATAEVYWPKHEDIGKILKVECSPVMGETEYPTVFAISSPVSPGTGIPKVLKIDIHGDLVEGNIIRGHTEIAWCGGTPDKGVSSWLRRKWNSSPVVIPGAEKEEYCLTFDDIDSCLVYMYTPVTEEGAKGEPQYAITDYVKAAPPSVNNVQIIGDYVEGNTIKGVGEYFGGREGPSKFEWLREDKDTGEFVLVSTGTNEYILTKDDVGRCVSFSYIPVNFEGQEGKSLSTVSQIVKQAPPRVTNVKILGELKEGSKVTVTGIVTGGTEGSSRVQWFKTSSVTLEGENDLEALSTSKIAKAFRIPLGAVGYYIVAKFTPMTPDGEAGEPAYVVSDRTVETLPPSLNFLSITGDYSEGGILTASYGYIGGHEGKSIYSWSIHEAESDAGSLIPELSDLLQYRITKDAIGKFVSFTCTPVRDDGIVGESRTCMGQERIRPGSPRLLSLKIVGSSVEGTILNAEKKYWGGEEGESVYRWFRTGSDGSQAEVSGATTSSYMLSVDDIDSFISVSCEPVRSDRARGPIVVSEQIGPIVPGPPTCHSLEFLGSLVEGERLTFTATYAGGEKGDCIYEWFRLKGAGSREKLNCQEFLDLALEDVGERIELVYTPVREDGVKGNPRSLVSDPISPGDPVGIALVIPDCCEAELVVPQKRYFGGKEGVGEYIWYRTKNKLELSDLMDVSDSSNGVDICSKTLSYTPSIEDVGSFMALYWLPARADGKLGKPLVSICDSPVAPAPPAVSNVYVKELSSGIYLGEGEYFGGYEGSSLFSWYRETDEGNIVLINGANSKTYEVTDEDYSCHLLFGYTPVRSDSVTGELRLSDPTDVIFPELPNIEMLALTGKAVEGEILTAVEVMPKSESQHKVWTKYKKDVRYQWFVSSETGNSRSFEPLPSQRSCSYKVRFEDIGRCLRCECIITDLFGRSSEPAYAETDSVLPGFPRIDKLEIEGRGFHTNLYAVRGLYRGGKEGKSKIQWLRSMVGSPDLITIPGETGRMYEANVDDVGYRLVAIYTPVREDGIEGQPISVSTEPIAVEPDILKEVKLKLDVGAVKFEVLCDKDKSPKKVLGLGNLERRILEVNRKRVKVVKPGSKTSFPTTEIRGSYAPPFHVELFRNDQHRLRIVVDSENEVDLMVQTRHLRDVIVLVIRGLAQRFNSTSLNSLLKIET</sequence>
<accession>A0ACC0BEM7</accession>
<organism evidence="1 2">
    <name type="scientific">Catharanthus roseus</name>
    <name type="common">Madagascar periwinkle</name>
    <name type="synonym">Vinca rosea</name>
    <dbReference type="NCBI Taxonomy" id="4058"/>
    <lineage>
        <taxon>Eukaryota</taxon>
        <taxon>Viridiplantae</taxon>
        <taxon>Streptophyta</taxon>
        <taxon>Embryophyta</taxon>
        <taxon>Tracheophyta</taxon>
        <taxon>Spermatophyta</taxon>
        <taxon>Magnoliopsida</taxon>
        <taxon>eudicotyledons</taxon>
        <taxon>Gunneridae</taxon>
        <taxon>Pentapetalae</taxon>
        <taxon>asterids</taxon>
        <taxon>lamiids</taxon>
        <taxon>Gentianales</taxon>
        <taxon>Apocynaceae</taxon>
        <taxon>Rauvolfioideae</taxon>
        <taxon>Vinceae</taxon>
        <taxon>Catharanthinae</taxon>
        <taxon>Catharanthus</taxon>
    </lineage>
</organism>
<evidence type="ECO:0000313" key="1">
    <source>
        <dbReference type="EMBL" id="KAI5671073.1"/>
    </source>
</evidence>
<proteinExistence type="predicted"/>
<dbReference type="EMBL" id="CM044703">
    <property type="protein sequence ID" value="KAI5671073.1"/>
    <property type="molecule type" value="Genomic_DNA"/>
</dbReference>
<keyword evidence="2" id="KW-1185">Reference proteome</keyword>
<name>A0ACC0BEM7_CATRO</name>
<comment type="caution">
    <text evidence="1">The sequence shown here is derived from an EMBL/GenBank/DDBJ whole genome shotgun (WGS) entry which is preliminary data.</text>
</comment>
<evidence type="ECO:0000313" key="2">
    <source>
        <dbReference type="Proteomes" id="UP001060085"/>
    </source>
</evidence>
<dbReference type="Proteomes" id="UP001060085">
    <property type="component" value="Linkage Group LG03"/>
</dbReference>
<reference evidence="2" key="1">
    <citation type="journal article" date="2023" name="Nat. Plants">
        <title>Single-cell RNA sequencing provides a high-resolution roadmap for understanding the multicellular compartmentation of specialized metabolism.</title>
        <authorList>
            <person name="Sun S."/>
            <person name="Shen X."/>
            <person name="Li Y."/>
            <person name="Li Y."/>
            <person name="Wang S."/>
            <person name="Li R."/>
            <person name="Zhang H."/>
            <person name="Shen G."/>
            <person name="Guo B."/>
            <person name="Wei J."/>
            <person name="Xu J."/>
            <person name="St-Pierre B."/>
            <person name="Chen S."/>
            <person name="Sun C."/>
        </authorList>
    </citation>
    <scope>NUCLEOTIDE SEQUENCE [LARGE SCALE GENOMIC DNA]</scope>
</reference>